<organism evidence="2 3">
    <name type="scientific">Piliocolobus tephrosceles</name>
    <name type="common">Ugandan red Colobus</name>
    <dbReference type="NCBI Taxonomy" id="591936"/>
    <lineage>
        <taxon>Eukaryota</taxon>
        <taxon>Metazoa</taxon>
        <taxon>Chordata</taxon>
        <taxon>Craniata</taxon>
        <taxon>Vertebrata</taxon>
        <taxon>Euteleostomi</taxon>
        <taxon>Mammalia</taxon>
        <taxon>Eutheria</taxon>
        <taxon>Euarchontoglires</taxon>
        <taxon>Primates</taxon>
        <taxon>Haplorrhini</taxon>
        <taxon>Catarrhini</taxon>
        <taxon>Cercopithecidae</taxon>
        <taxon>Colobinae</taxon>
        <taxon>Piliocolobus</taxon>
    </lineage>
</organism>
<reference evidence="2" key="1">
    <citation type="submission" date="2025-08" db="UniProtKB">
        <authorList>
            <consortium name="Ensembl"/>
        </authorList>
    </citation>
    <scope>IDENTIFICATION</scope>
</reference>
<dbReference type="AlphaFoldDB" id="A0A8C9HLE3"/>
<dbReference type="PROSITE" id="PS50088">
    <property type="entry name" value="ANK_REPEAT"/>
    <property type="match status" value="2"/>
</dbReference>
<dbReference type="PANTHER" id="PTHR24147:SF64">
    <property type="entry name" value="ANKYRIN REPEAT DOMAIN-CONTAINING PROTEIN 19-RELATED"/>
    <property type="match status" value="1"/>
</dbReference>
<dbReference type="SUPFAM" id="SSF48403">
    <property type="entry name" value="Ankyrin repeat"/>
    <property type="match status" value="1"/>
</dbReference>
<sequence>MRKLFSLGRRLGQALLSSRDKEYAGRGYHIRDWELRKIHRAAIKGDAAEVERCLRRFADVDARDRKDRTVLHLACAHGRVEVVTVLIKMNLCHLNITKACAIILLERGANPNIKDIYGNTALHYAMYNKGTSLAEKLLSHRANIEALNEGNTPLLLVVICRRQQMVEFLLKNQANVHAVDNFRKTALMHAVQHNSSSIISLLLQQNINIFYQDAFGQTAEDYAVCCDLRRYMLILRDWLTLN</sequence>
<dbReference type="InterPro" id="IPR050657">
    <property type="entry name" value="Ankyrin_repeat_domain"/>
</dbReference>
<name>A0A8C9HLE3_9PRIM</name>
<dbReference type="Ensembl" id="ENSPTET00000033264.1">
    <property type="protein sequence ID" value="ENSPTEP00000023233.1"/>
    <property type="gene ID" value="ENSPTEG00000023987.1"/>
</dbReference>
<dbReference type="InterPro" id="IPR002110">
    <property type="entry name" value="Ankyrin_rpt"/>
</dbReference>
<keyword evidence="3" id="KW-1185">Reference proteome</keyword>
<dbReference type="PROSITE" id="PS50297">
    <property type="entry name" value="ANK_REP_REGION"/>
    <property type="match status" value="2"/>
</dbReference>
<feature type="repeat" description="ANK" evidence="1">
    <location>
        <begin position="117"/>
        <end position="149"/>
    </location>
</feature>
<evidence type="ECO:0000256" key="1">
    <source>
        <dbReference type="PROSITE-ProRule" id="PRU00023"/>
    </source>
</evidence>
<dbReference type="Pfam" id="PF00023">
    <property type="entry name" value="Ank"/>
    <property type="match status" value="1"/>
</dbReference>
<dbReference type="Pfam" id="PF12796">
    <property type="entry name" value="Ank_2"/>
    <property type="match status" value="1"/>
</dbReference>
<protein>
    <recommendedName>
        <fullName evidence="4">Ankyrin-repeat protein</fullName>
    </recommendedName>
</protein>
<dbReference type="Proteomes" id="UP000694416">
    <property type="component" value="Unplaced"/>
</dbReference>
<evidence type="ECO:0008006" key="4">
    <source>
        <dbReference type="Google" id="ProtNLM"/>
    </source>
</evidence>
<keyword evidence="1" id="KW-0040">ANK repeat</keyword>
<feature type="repeat" description="ANK" evidence="1">
    <location>
        <begin position="149"/>
        <end position="181"/>
    </location>
</feature>
<dbReference type="SMART" id="SM00248">
    <property type="entry name" value="ANK"/>
    <property type="match status" value="4"/>
</dbReference>
<dbReference type="Pfam" id="PF13637">
    <property type="entry name" value="Ank_4"/>
    <property type="match status" value="1"/>
</dbReference>
<proteinExistence type="predicted"/>
<reference evidence="2" key="2">
    <citation type="submission" date="2025-09" db="UniProtKB">
        <authorList>
            <consortium name="Ensembl"/>
        </authorList>
    </citation>
    <scope>IDENTIFICATION</scope>
</reference>
<dbReference type="InterPro" id="IPR036770">
    <property type="entry name" value="Ankyrin_rpt-contain_sf"/>
</dbReference>
<evidence type="ECO:0000313" key="3">
    <source>
        <dbReference type="Proteomes" id="UP000694416"/>
    </source>
</evidence>
<accession>A0A8C9HLE3</accession>
<evidence type="ECO:0000313" key="2">
    <source>
        <dbReference type="Ensembl" id="ENSPTEP00000023233.1"/>
    </source>
</evidence>
<dbReference type="Gene3D" id="1.25.40.20">
    <property type="entry name" value="Ankyrin repeat-containing domain"/>
    <property type="match status" value="2"/>
</dbReference>
<dbReference type="PANTHER" id="PTHR24147">
    <property type="entry name" value="ANKYRIN REPEAT DOMAIN 36-RELATED"/>
    <property type="match status" value="1"/>
</dbReference>